<dbReference type="Proteomes" id="UP000030153">
    <property type="component" value="Unassembled WGS sequence"/>
</dbReference>
<dbReference type="EMBL" id="AVBG01000006">
    <property type="protein sequence ID" value="KGP91527.1"/>
    <property type="molecule type" value="Genomic_DNA"/>
</dbReference>
<evidence type="ECO:0008006" key="4">
    <source>
        <dbReference type="Google" id="ProtNLM"/>
    </source>
</evidence>
<comment type="caution">
    <text evidence="2">The sequence shown here is derived from an EMBL/GenBank/DDBJ whole genome shotgun (WGS) entry which is preliminary data.</text>
</comment>
<dbReference type="AlphaFoldDB" id="A0A0A2UT98"/>
<gene>
    <name evidence="2" type="ORF">N780_20095</name>
</gene>
<evidence type="ECO:0000313" key="2">
    <source>
        <dbReference type="EMBL" id="KGP91527.1"/>
    </source>
</evidence>
<dbReference type="STRING" id="1385513.N780_20095"/>
<keyword evidence="1" id="KW-0812">Transmembrane</keyword>
<feature type="transmembrane region" description="Helical" evidence="1">
    <location>
        <begin position="130"/>
        <end position="151"/>
    </location>
</feature>
<feature type="transmembrane region" description="Helical" evidence="1">
    <location>
        <begin position="192"/>
        <end position="214"/>
    </location>
</feature>
<keyword evidence="3" id="KW-1185">Reference proteome</keyword>
<reference evidence="2 3" key="1">
    <citation type="submission" date="2013-08" db="EMBL/GenBank/DDBJ databases">
        <title>Genome of Pontibacillus chungwhensis.</title>
        <authorList>
            <person name="Wang Q."/>
            <person name="Wang G."/>
        </authorList>
    </citation>
    <scope>NUCLEOTIDE SEQUENCE [LARGE SCALE GENOMIC DNA]</scope>
    <source>
        <strain evidence="2 3">BH030062</strain>
    </source>
</reference>
<sequence>MTCPSCQKDNQSGKFCGSCGTPFSEAATETAASYTAGTSTQQTEVLDRAKGVSKQYGNYALHLLKKPSEAFAQSDQQFVQGLSTLVIYLVTFALSLFFLFNSFFQEAQSSYGAFMEDVAPESLPFFKVTWPLFINTTFIVLAAIISTLAVAKIISASVSVKGIIIQFGSLLVPFVALNVLGMLAGLAGSIKFTFIFGSISLLFPILLYPALIIYEYAQKSSTPVNRIYWSLSATLFTVFLIYIEIDMFIRDKMEEYERMLDML</sequence>
<dbReference type="RefSeq" id="WP_036783273.1">
    <property type="nucleotide sequence ID" value="NZ_AVBG01000006.1"/>
</dbReference>
<protein>
    <recommendedName>
        <fullName evidence="4">Zinc ribbon domain-containing protein</fullName>
    </recommendedName>
</protein>
<proteinExistence type="predicted"/>
<name>A0A0A2UT98_9BACI</name>
<evidence type="ECO:0000256" key="1">
    <source>
        <dbReference type="SAM" id="Phobius"/>
    </source>
</evidence>
<accession>A0A0A2UT98</accession>
<feature type="transmembrane region" description="Helical" evidence="1">
    <location>
        <begin position="85"/>
        <end position="104"/>
    </location>
</feature>
<dbReference type="eggNOG" id="ENOG5032R1U">
    <property type="taxonomic scope" value="Bacteria"/>
</dbReference>
<feature type="transmembrane region" description="Helical" evidence="1">
    <location>
        <begin position="226"/>
        <end position="243"/>
    </location>
</feature>
<feature type="transmembrane region" description="Helical" evidence="1">
    <location>
        <begin position="163"/>
        <end position="186"/>
    </location>
</feature>
<organism evidence="2 3">
    <name type="scientific">Pontibacillus chungwhensis BH030062</name>
    <dbReference type="NCBI Taxonomy" id="1385513"/>
    <lineage>
        <taxon>Bacteria</taxon>
        <taxon>Bacillati</taxon>
        <taxon>Bacillota</taxon>
        <taxon>Bacilli</taxon>
        <taxon>Bacillales</taxon>
        <taxon>Bacillaceae</taxon>
        <taxon>Pontibacillus</taxon>
    </lineage>
</organism>
<keyword evidence="1" id="KW-1133">Transmembrane helix</keyword>
<keyword evidence="1" id="KW-0472">Membrane</keyword>
<evidence type="ECO:0000313" key="3">
    <source>
        <dbReference type="Proteomes" id="UP000030153"/>
    </source>
</evidence>
<dbReference type="OrthoDB" id="2448863at2"/>